<dbReference type="InterPro" id="IPR029062">
    <property type="entry name" value="Class_I_gatase-like"/>
</dbReference>
<dbReference type="Proteomes" id="UP001501637">
    <property type="component" value="Unassembled WGS sequence"/>
</dbReference>
<protein>
    <recommendedName>
        <fullName evidence="3">CTP synthase (glutamine hydrolyzing)</fullName>
    </recommendedName>
</protein>
<keyword evidence="2" id="KW-1185">Reference proteome</keyword>
<sequence length="65" mass="6896">MEKLRAGGLSFTGTDESGDIRIAELPGHPFFLASLFQPELQGDGTRPHPLITGLAQAAVRHAAAR</sequence>
<evidence type="ECO:0000313" key="1">
    <source>
        <dbReference type="EMBL" id="GAA3104445.1"/>
    </source>
</evidence>
<evidence type="ECO:0008006" key="3">
    <source>
        <dbReference type="Google" id="ProtNLM"/>
    </source>
</evidence>
<gene>
    <name evidence="1" type="ORF">GCM10010449_29380</name>
</gene>
<dbReference type="Gene3D" id="3.40.50.880">
    <property type="match status" value="1"/>
</dbReference>
<dbReference type="SUPFAM" id="SSF52317">
    <property type="entry name" value="Class I glutamine amidotransferase-like"/>
    <property type="match status" value="1"/>
</dbReference>
<reference evidence="2" key="1">
    <citation type="journal article" date="2019" name="Int. J. Syst. Evol. Microbiol.">
        <title>The Global Catalogue of Microorganisms (GCM) 10K type strain sequencing project: providing services to taxonomists for standard genome sequencing and annotation.</title>
        <authorList>
            <consortium name="The Broad Institute Genomics Platform"/>
            <consortium name="The Broad Institute Genome Sequencing Center for Infectious Disease"/>
            <person name="Wu L."/>
            <person name="Ma J."/>
        </authorList>
    </citation>
    <scope>NUCLEOTIDE SEQUENCE [LARGE SCALE GENOMIC DNA]</scope>
    <source>
        <strain evidence="2">JCM 9092</strain>
    </source>
</reference>
<comment type="caution">
    <text evidence="1">The sequence shown here is derived from an EMBL/GenBank/DDBJ whole genome shotgun (WGS) entry which is preliminary data.</text>
</comment>
<name>A0ABP6MG92_9ACTN</name>
<proteinExistence type="predicted"/>
<accession>A0ABP6MG92</accession>
<organism evidence="1 2">
    <name type="scientific">Streptomyces rectiviolaceus</name>
    <dbReference type="NCBI Taxonomy" id="332591"/>
    <lineage>
        <taxon>Bacteria</taxon>
        <taxon>Bacillati</taxon>
        <taxon>Actinomycetota</taxon>
        <taxon>Actinomycetes</taxon>
        <taxon>Kitasatosporales</taxon>
        <taxon>Streptomycetaceae</taxon>
        <taxon>Streptomyces</taxon>
    </lineage>
</organism>
<evidence type="ECO:0000313" key="2">
    <source>
        <dbReference type="Proteomes" id="UP001501637"/>
    </source>
</evidence>
<dbReference type="EMBL" id="BAAAUG010000042">
    <property type="protein sequence ID" value="GAA3104445.1"/>
    <property type="molecule type" value="Genomic_DNA"/>
</dbReference>